<dbReference type="AlphaFoldDB" id="A0A0N1PI69"/>
<protein>
    <submittedName>
        <fullName evidence="1">Uncharacterized protein</fullName>
    </submittedName>
</protein>
<dbReference type="EMBL" id="KQ459933">
    <property type="protein sequence ID" value="KPJ19274.1"/>
    <property type="molecule type" value="Genomic_DNA"/>
</dbReference>
<dbReference type="InParanoid" id="A0A0N1PI69"/>
<sequence>MSIFPNVIQENPCYLAPDEKILNVNSRSYYTVPLSCHNQHNNVLTLAARWRSPQSYVNAPIDGAVLKLIVTSKYCTRSEEHDAMIQD</sequence>
<keyword evidence="2" id="KW-1185">Reference proteome</keyword>
<proteinExistence type="predicted"/>
<evidence type="ECO:0000313" key="2">
    <source>
        <dbReference type="Proteomes" id="UP000053240"/>
    </source>
</evidence>
<gene>
    <name evidence="1" type="ORF">RR48_05916</name>
</gene>
<reference evidence="1 2" key="1">
    <citation type="journal article" date="2015" name="Nat. Commun.">
        <title>Outbred genome sequencing and CRISPR/Cas9 gene editing in butterflies.</title>
        <authorList>
            <person name="Li X."/>
            <person name="Fan D."/>
            <person name="Zhang W."/>
            <person name="Liu G."/>
            <person name="Zhang L."/>
            <person name="Zhao L."/>
            <person name="Fang X."/>
            <person name="Chen L."/>
            <person name="Dong Y."/>
            <person name="Chen Y."/>
            <person name="Ding Y."/>
            <person name="Zhao R."/>
            <person name="Feng M."/>
            <person name="Zhu Y."/>
            <person name="Feng Y."/>
            <person name="Jiang X."/>
            <person name="Zhu D."/>
            <person name="Xiang H."/>
            <person name="Feng X."/>
            <person name="Li S."/>
            <person name="Wang J."/>
            <person name="Zhang G."/>
            <person name="Kronforst M.R."/>
            <person name="Wang W."/>
        </authorList>
    </citation>
    <scope>NUCLEOTIDE SEQUENCE [LARGE SCALE GENOMIC DNA]</scope>
    <source>
        <strain evidence="1">Ya'a_city_454_Pm</strain>
        <tissue evidence="1">Whole body</tissue>
    </source>
</reference>
<evidence type="ECO:0000313" key="1">
    <source>
        <dbReference type="EMBL" id="KPJ19274.1"/>
    </source>
</evidence>
<organism evidence="1 2">
    <name type="scientific">Papilio machaon</name>
    <name type="common">Old World swallowtail butterfly</name>
    <dbReference type="NCBI Taxonomy" id="76193"/>
    <lineage>
        <taxon>Eukaryota</taxon>
        <taxon>Metazoa</taxon>
        <taxon>Ecdysozoa</taxon>
        <taxon>Arthropoda</taxon>
        <taxon>Hexapoda</taxon>
        <taxon>Insecta</taxon>
        <taxon>Pterygota</taxon>
        <taxon>Neoptera</taxon>
        <taxon>Endopterygota</taxon>
        <taxon>Lepidoptera</taxon>
        <taxon>Glossata</taxon>
        <taxon>Ditrysia</taxon>
        <taxon>Papilionoidea</taxon>
        <taxon>Papilionidae</taxon>
        <taxon>Papilioninae</taxon>
        <taxon>Papilio</taxon>
    </lineage>
</organism>
<dbReference type="Proteomes" id="UP000053240">
    <property type="component" value="Unassembled WGS sequence"/>
</dbReference>
<name>A0A0N1PI69_PAPMA</name>
<accession>A0A0N1PI69</accession>